<name>A0A8I2B8B5_BACIU</name>
<dbReference type="Proteomes" id="UP000665181">
    <property type="component" value="Unassembled WGS sequence"/>
</dbReference>
<dbReference type="RefSeq" id="WP_134982007.1">
    <property type="nucleotide sequence ID" value="NZ_JAGFPW010000005.1"/>
</dbReference>
<gene>
    <name evidence="2" type="ORF">J5227_07990</name>
</gene>
<accession>A0A8I2B8B5</accession>
<proteinExistence type="predicted"/>
<keyword evidence="1" id="KW-1133">Transmembrane helix</keyword>
<dbReference type="AlphaFoldDB" id="A0A8I2B8B5"/>
<reference evidence="2" key="1">
    <citation type="submission" date="2021-03" db="EMBL/GenBank/DDBJ databases">
        <title>Isolation of Bacillus subtilis from fermented food sample.</title>
        <authorList>
            <person name="Lakshmanan V."/>
            <person name="Athira K."/>
            <person name="Rajagopal K."/>
        </authorList>
    </citation>
    <scope>NUCLEOTIDE SEQUENCE</scope>
    <source>
        <strain evidence="2">S1</strain>
    </source>
</reference>
<evidence type="ECO:0000313" key="2">
    <source>
        <dbReference type="EMBL" id="MBO3794248.1"/>
    </source>
</evidence>
<feature type="transmembrane region" description="Helical" evidence="1">
    <location>
        <begin position="58"/>
        <end position="80"/>
    </location>
</feature>
<keyword evidence="1" id="KW-0472">Membrane</keyword>
<keyword evidence="1" id="KW-0812">Transmembrane</keyword>
<comment type="caution">
    <text evidence="2">The sequence shown here is derived from an EMBL/GenBank/DDBJ whole genome shotgun (WGS) entry which is preliminary data.</text>
</comment>
<organism evidence="2 3">
    <name type="scientific">Bacillus subtilis</name>
    <dbReference type="NCBI Taxonomy" id="1423"/>
    <lineage>
        <taxon>Bacteria</taxon>
        <taxon>Bacillati</taxon>
        <taxon>Bacillota</taxon>
        <taxon>Bacilli</taxon>
        <taxon>Bacillales</taxon>
        <taxon>Bacillaceae</taxon>
        <taxon>Bacillus</taxon>
    </lineage>
</organism>
<dbReference type="EMBL" id="JAGFPW010000005">
    <property type="protein sequence ID" value="MBO3794248.1"/>
    <property type="molecule type" value="Genomic_DNA"/>
</dbReference>
<protein>
    <submittedName>
        <fullName evidence="2">Uncharacterized protein</fullName>
    </submittedName>
</protein>
<feature type="transmembrane region" description="Helical" evidence="1">
    <location>
        <begin position="21"/>
        <end position="38"/>
    </location>
</feature>
<sequence length="147" mass="15337">MGAIRKPPINAKGNINKLKKFGKAGALGGIANVAFVGIDSSMRMQDGESAPVAVGKALLTNAAFSLIPGGIYGAIAVGAATAVPEVMNQLDAAASNLGSKKQQFGGNFQETESQLTMMQQGITRMQNARMQVTRQMANHARGAQKVY</sequence>
<evidence type="ECO:0000313" key="3">
    <source>
        <dbReference type="Proteomes" id="UP000665181"/>
    </source>
</evidence>
<evidence type="ECO:0000256" key="1">
    <source>
        <dbReference type="SAM" id="Phobius"/>
    </source>
</evidence>